<dbReference type="Gene3D" id="4.10.280.10">
    <property type="entry name" value="Helix-loop-helix DNA-binding domain"/>
    <property type="match status" value="1"/>
</dbReference>
<name>A0A6A6PA60_9PEZI</name>
<dbReference type="PANTHER" id="PTHR47336:SF2">
    <property type="entry name" value="TRANSCRIPTION FACTOR HMS1-RELATED"/>
    <property type="match status" value="1"/>
</dbReference>
<evidence type="ECO:0000313" key="3">
    <source>
        <dbReference type="EMBL" id="KAF2460768.1"/>
    </source>
</evidence>
<sequence length="308" mass="33448">MEPLRMNWNMQAQGARYKESARPLGPRPSDTAFPTSPFGGVQNHLRGPDGASVANAKLDDWLASEFCTDDGLSDVRLQDQSDTWTPCGVDPEQFFSPQMGSFIESQPSDSSGSASPSSPLFSDIGSISPAEISLLPPALDGFFEPPNDFASSLESLPEASEGDSAAVSPDRPQSHRNAAVATASQAEEPAKRRRGRPRLPRPSPGAVSRTPDKDHQHSSPRHRVPHTQVERKYRENLNAELERLRGAIPMLPCLETGGPSSRPSKATVLAAAIQYIGTMEARRDQMLAELERLRGLSYVDPARPTVGW</sequence>
<feature type="compositionally biased region" description="Low complexity" evidence="1">
    <location>
        <begin position="150"/>
        <end position="159"/>
    </location>
</feature>
<protein>
    <recommendedName>
        <fullName evidence="2">BHLH domain-containing protein</fullName>
    </recommendedName>
</protein>
<dbReference type="InterPro" id="IPR052099">
    <property type="entry name" value="Regulatory_TF_Diverse"/>
</dbReference>
<evidence type="ECO:0000313" key="4">
    <source>
        <dbReference type="Proteomes" id="UP000799766"/>
    </source>
</evidence>
<evidence type="ECO:0000259" key="2">
    <source>
        <dbReference type="PROSITE" id="PS50888"/>
    </source>
</evidence>
<feature type="region of interest" description="Disordered" evidence="1">
    <location>
        <begin position="145"/>
        <end position="232"/>
    </location>
</feature>
<dbReference type="OrthoDB" id="2133190at2759"/>
<dbReference type="CDD" id="cd11395">
    <property type="entry name" value="bHLHzip_SREBP_like"/>
    <property type="match status" value="1"/>
</dbReference>
<dbReference type="Proteomes" id="UP000799766">
    <property type="component" value="Unassembled WGS sequence"/>
</dbReference>
<dbReference type="InterPro" id="IPR011598">
    <property type="entry name" value="bHLH_dom"/>
</dbReference>
<dbReference type="InterPro" id="IPR036638">
    <property type="entry name" value="HLH_DNA-bd_sf"/>
</dbReference>
<feature type="region of interest" description="Disordered" evidence="1">
    <location>
        <begin position="81"/>
        <end position="125"/>
    </location>
</feature>
<proteinExistence type="predicted"/>
<dbReference type="Pfam" id="PF00010">
    <property type="entry name" value="HLH"/>
    <property type="match status" value="1"/>
</dbReference>
<feature type="domain" description="BHLH" evidence="2">
    <location>
        <begin position="221"/>
        <end position="279"/>
    </location>
</feature>
<dbReference type="EMBL" id="MU001672">
    <property type="protein sequence ID" value="KAF2460768.1"/>
    <property type="molecule type" value="Genomic_DNA"/>
</dbReference>
<organism evidence="3 4">
    <name type="scientific">Lineolata rhizophorae</name>
    <dbReference type="NCBI Taxonomy" id="578093"/>
    <lineage>
        <taxon>Eukaryota</taxon>
        <taxon>Fungi</taxon>
        <taxon>Dikarya</taxon>
        <taxon>Ascomycota</taxon>
        <taxon>Pezizomycotina</taxon>
        <taxon>Dothideomycetes</taxon>
        <taxon>Dothideomycetes incertae sedis</taxon>
        <taxon>Lineolatales</taxon>
        <taxon>Lineolataceae</taxon>
        <taxon>Lineolata</taxon>
    </lineage>
</organism>
<dbReference type="SMART" id="SM00353">
    <property type="entry name" value="HLH"/>
    <property type="match status" value="1"/>
</dbReference>
<evidence type="ECO:0000256" key="1">
    <source>
        <dbReference type="SAM" id="MobiDB-lite"/>
    </source>
</evidence>
<feature type="region of interest" description="Disordered" evidence="1">
    <location>
        <begin position="15"/>
        <end position="47"/>
    </location>
</feature>
<reference evidence="3" key="1">
    <citation type="journal article" date="2020" name="Stud. Mycol.">
        <title>101 Dothideomycetes genomes: a test case for predicting lifestyles and emergence of pathogens.</title>
        <authorList>
            <person name="Haridas S."/>
            <person name="Albert R."/>
            <person name="Binder M."/>
            <person name="Bloem J."/>
            <person name="Labutti K."/>
            <person name="Salamov A."/>
            <person name="Andreopoulos B."/>
            <person name="Baker S."/>
            <person name="Barry K."/>
            <person name="Bills G."/>
            <person name="Bluhm B."/>
            <person name="Cannon C."/>
            <person name="Castanera R."/>
            <person name="Culley D."/>
            <person name="Daum C."/>
            <person name="Ezra D."/>
            <person name="Gonzalez J."/>
            <person name="Henrissat B."/>
            <person name="Kuo A."/>
            <person name="Liang C."/>
            <person name="Lipzen A."/>
            <person name="Lutzoni F."/>
            <person name="Magnuson J."/>
            <person name="Mondo S."/>
            <person name="Nolan M."/>
            <person name="Ohm R."/>
            <person name="Pangilinan J."/>
            <person name="Park H.-J."/>
            <person name="Ramirez L."/>
            <person name="Alfaro M."/>
            <person name="Sun H."/>
            <person name="Tritt A."/>
            <person name="Yoshinaga Y."/>
            <person name="Zwiers L.-H."/>
            <person name="Turgeon B."/>
            <person name="Goodwin S."/>
            <person name="Spatafora J."/>
            <person name="Crous P."/>
            <person name="Grigoriev I."/>
        </authorList>
    </citation>
    <scope>NUCLEOTIDE SEQUENCE</scope>
    <source>
        <strain evidence="3">ATCC 16933</strain>
    </source>
</reference>
<dbReference type="AlphaFoldDB" id="A0A6A6PA60"/>
<dbReference type="PROSITE" id="PS50888">
    <property type="entry name" value="BHLH"/>
    <property type="match status" value="1"/>
</dbReference>
<accession>A0A6A6PA60</accession>
<keyword evidence="4" id="KW-1185">Reference proteome</keyword>
<feature type="compositionally biased region" description="Low complexity" evidence="1">
    <location>
        <begin position="105"/>
        <end position="122"/>
    </location>
</feature>
<dbReference type="PANTHER" id="PTHR47336">
    <property type="entry name" value="TRANSCRIPTION FACTOR HMS1-RELATED"/>
    <property type="match status" value="1"/>
</dbReference>
<dbReference type="SUPFAM" id="SSF47459">
    <property type="entry name" value="HLH, helix-loop-helix DNA-binding domain"/>
    <property type="match status" value="1"/>
</dbReference>
<gene>
    <name evidence="3" type="ORF">BDY21DRAFT_131462</name>
</gene>
<dbReference type="GO" id="GO:0046983">
    <property type="term" value="F:protein dimerization activity"/>
    <property type="evidence" value="ECO:0007669"/>
    <property type="project" value="InterPro"/>
</dbReference>